<dbReference type="RefSeq" id="WP_097057240.1">
    <property type="nucleotide sequence ID" value="NZ_OCMF01000005.1"/>
</dbReference>
<dbReference type="GO" id="GO:0008236">
    <property type="term" value="F:serine-type peptidase activity"/>
    <property type="evidence" value="ECO:0007669"/>
    <property type="project" value="InterPro"/>
</dbReference>
<dbReference type="InterPro" id="IPR029045">
    <property type="entry name" value="ClpP/crotonase-like_dom_sf"/>
</dbReference>
<feature type="chain" id="PRO_5012334796" evidence="1">
    <location>
        <begin position="23"/>
        <end position="483"/>
    </location>
</feature>
<dbReference type="SMART" id="SM00245">
    <property type="entry name" value="TSPc"/>
    <property type="match status" value="1"/>
</dbReference>
<dbReference type="Pfam" id="PF18294">
    <property type="entry name" value="Pept_S41_N"/>
    <property type="match status" value="1"/>
</dbReference>
<evidence type="ECO:0000313" key="3">
    <source>
        <dbReference type="EMBL" id="SOC81464.1"/>
    </source>
</evidence>
<sequence length="483" mass="53585">MKSAHKLIFGLLLLFFFTGCQDDLDDVIRPSTDLDIKNFIWRAMNDTYLYKADVPALANDRFANQSELNEFLNSFSSPRDLFYNGLVAPHDEFSFLVEDYHALERSLDGITLSNGMQFGLLRYTSTSQEVLGYVRYVMPNTSAEAQGIKRGDLFNTVDGEQLTAENFSRLLEPATYTIGLAEINGDVISSTGETVTLKKVEYTSNPVYIATTIPTASGKVGYLMYNGFTGTFDDVLNETFSMFKSEGITHLIVDLRYNSGGSVESASDLASMITGQFKGEVFYKELWNEELQTYLETTDPESLVNRFNDRTNSGALINSLNLNKVYFITTLRTASASELLINGLKPYIEVVQVGENTTGKFQASTTLYDSPTFRRNKVNTGHTYAVQPLIYKTANADGVTDYSEGLIPDVEISENISDLGVLGDPNEPLLAAALAIIAGTQPLDTRVKNKLFIIFGESGMDDALYQKMYTSDHLPKNTQPVVD</sequence>
<dbReference type="CDD" id="cd07561">
    <property type="entry name" value="Peptidase_S41_CPP_like"/>
    <property type="match status" value="1"/>
</dbReference>
<reference evidence="4" key="1">
    <citation type="submission" date="2017-09" db="EMBL/GenBank/DDBJ databases">
        <authorList>
            <person name="Varghese N."/>
            <person name="Submissions S."/>
        </authorList>
    </citation>
    <scope>NUCLEOTIDE SEQUENCE [LARGE SCALE GENOMIC DNA]</scope>
    <source>
        <strain evidence="4">CGMCC 1.12641</strain>
    </source>
</reference>
<dbReference type="Gene3D" id="3.90.226.10">
    <property type="entry name" value="2-enoyl-CoA Hydratase, Chain A, domain 1"/>
    <property type="match status" value="1"/>
</dbReference>
<dbReference type="Proteomes" id="UP000219193">
    <property type="component" value="Unassembled WGS sequence"/>
</dbReference>
<dbReference type="Gene3D" id="3.30.750.170">
    <property type="match status" value="1"/>
</dbReference>
<protein>
    <submittedName>
        <fullName evidence="3">C-terminal processing protease CtpA/Prc, contains a PDZ domain</fullName>
    </submittedName>
</protein>
<dbReference type="PANTHER" id="PTHR32060:SF30">
    <property type="entry name" value="CARBOXY-TERMINAL PROCESSING PROTEASE CTPA"/>
    <property type="match status" value="1"/>
</dbReference>
<keyword evidence="3" id="KW-0378">Hydrolase</keyword>
<dbReference type="SUPFAM" id="SSF52096">
    <property type="entry name" value="ClpP/crotonase"/>
    <property type="match status" value="1"/>
</dbReference>
<dbReference type="Gene3D" id="2.30.42.10">
    <property type="match status" value="1"/>
</dbReference>
<accession>A0A285X9K5</accession>
<evidence type="ECO:0000313" key="4">
    <source>
        <dbReference type="Proteomes" id="UP000219193"/>
    </source>
</evidence>
<dbReference type="PROSITE" id="PS51257">
    <property type="entry name" value="PROKAR_LIPOPROTEIN"/>
    <property type="match status" value="1"/>
</dbReference>
<proteinExistence type="predicted"/>
<organism evidence="3 4">
    <name type="scientific">Salinimicrobium sediminis</name>
    <dbReference type="NCBI Taxonomy" id="1343891"/>
    <lineage>
        <taxon>Bacteria</taxon>
        <taxon>Pseudomonadati</taxon>
        <taxon>Bacteroidota</taxon>
        <taxon>Flavobacteriia</taxon>
        <taxon>Flavobacteriales</taxon>
        <taxon>Flavobacteriaceae</taxon>
        <taxon>Salinimicrobium</taxon>
    </lineage>
</organism>
<keyword evidence="4" id="KW-1185">Reference proteome</keyword>
<dbReference type="Pfam" id="PF03572">
    <property type="entry name" value="Peptidase_S41"/>
    <property type="match status" value="1"/>
</dbReference>
<dbReference type="InterPro" id="IPR036034">
    <property type="entry name" value="PDZ_sf"/>
</dbReference>
<dbReference type="GO" id="GO:0007165">
    <property type="term" value="P:signal transduction"/>
    <property type="evidence" value="ECO:0007669"/>
    <property type="project" value="TreeGrafter"/>
</dbReference>
<keyword evidence="1" id="KW-0732">Signal</keyword>
<feature type="signal peptide" evidence="1">
    <location>
        <begin position="1"/>
        <end position="22"/>
    </location>
</feature>
<dbReference type="InterPro" id="IPR005151">
    <property type="entry name" value="Tail-specific_protease"/>
</dbReference>
<dbReference type="InterPro" id="IPR041613">
    <property type="entry name" value="Pept_S41_N"/>
</dbReference>
<dbReference type="GO" id="GO:0006508">
    <property type="term" value="P:proteolysis"/>
    <property type="evidence" value="ECO:0007669"/>
    <property type="project" value="UniProtKB-KW"/>
</dbReference>
<dbReference type="EMBL" id="OCMF01000005">
    <property type="protein sequence ID" value="SOC81464.1"/>
    <property type="molecule type" value="Genomic_DNA"/>
</dbReference>
<dbReference type="PANTHER" id="PTHR32060">
    <property type="entry name" value="TAIL-SPECIFIC PROTEASE"/>
    <property type="match status" value="1"/>
</dbReference>
<evidence type="ECO:0000256" key="1">
    <source>
        <dbReference type="SAM" id="SignalP"/>
    </source>
</evidence>
<dbReference type="AlphaFoldDB" id="A0A285X9K5"/>
<dbReference type="OrthoDB" id="7168509at2"/>
<dbReference type="GO" id="GO:0004175">
    <property type="term" value="F:endopeptidase activity"/>
    <property type="evidence" value="ECO:0007669"/>
    <property type="project" value="TreeGrafter"/>
</dbReference>
<evidence type="ECO:0000259" key="2">
    <source>
        <dbReference type="SMART" id="SM00245"/>
    </source>
</evidence>
<gene>
    <name evidence="3" type="ORF">SAMN06296241_3040</name>
</gene>
<keyword evidence="3" id="KW-0645">Protease</keyword>
<dbReference type="GO" id="GO:0030288">
    <property type="term" value="C:outer membrane-bounded periplasmic space"/>
    <property type="evidence" value="ECO:0007669"/>
    <property type="project" value="TreeGrafter"/>
</dbReference>
<feature type="domain" description="Tail specific protease" evidence="2">
    <location>
        <begin position="190"/>
        <end position="413"/>
    </location>
</feature>
<name>A0A285X9K5_9FLAO</name>